<dbReference type="Pfam" id="PF00581">
    <property type="entry name" value="Rhodanese"/>
    <property type="match status" value="2"/>
</dbReference>
<proteinExistence type="predicted"/>
<dbReference type="InterPro" id="IPR001763">
    <property type="entry name" value="Rhodanese-like_dom"/>
</dbReference>
<reference evidence="6" key="1">
    <citation type="journal article" date="2014" name="Int. J. Syst. Evol. Microbiol.">
        <title>Complete genome sequence of Corynebacterium casei LMG S-19264T (=DSM 44701T), isolated from a smear-ripened cheese.</title>
        <authorList>
            <consortium name="US DOE Joint Genome Institute (JGI-PGF)"/>
            <person name="Walter F."/>
            <person name="Albersmeier A."/>
            <person name="Kalinowski J."/>
            <person name="Ruckert C."/>
        </authorList>
    </citation>
    <scope>NUCLEOTIDE SEQUENCE</scope>
    <source>
        <strain evidence="6">KCTC 42590</strain>
    </source>
</reference>
<dbReference type="PROSITE" id="PS00380">
    <property type="entry name" value="RHODANESE_1"/>
    <property type="match status" value="1"/>
</dbReference>
<sequence>MMTPLVSTDWVLDNLDTITVLDASWHMPDSGRNAQLEYYELHIPGAIYFDIDVIANHESSLPHTLPTAKFFAQAIEYLGIRNTDTLVIYDRSMVRSAARAWQMFLHFGHREVYVLDGGLEKWINEQKPLSSHINRTYSNYPTPERFGNKFCAFNKVLEAIDNETQIIDARPSDRFEGTAPEPRPGLRSGHIPGSLNVPFSSLFNEDGTYKDIETLQGIFTEAGLDFTKPVITSCGSGVTACALSLALAILGKHDVTVYDGSWTEWGMRDDLPIETGPAPRK</sequence>
<dbReference type="InterPro" id="IPR045078">
    <property type="entry name" value="TST/MPST-like"/>
</dbReference>
<evidence type="ECO:0000256" key="4">
    <source>
        <dbReference type="SAM" id="MobiDB-lite"/>
    </source>
</evidence>
<feature type="domain" description="Rhodanese" evidence="5">
    <location>
        <begin position="14"/>
        <end position="131"/>
    </location>
</feature>
<dbReference type="NCBIfam" id="NF008557">
    <property type="entry name" value="PRK11493.1"/>
    <property type="match status" value="1"/>
</dbReference>
<keyword evidence="1 3" id="KW-0808">Transferase</keyword>
<organism evidence="6 7">
    <name type="scientific">Kordiimonas sediminis</name>
    <dbReference type="NCBI Taxonomy" id="1735581"/>
    <lineage>
        <taxon>Bacteria</taxon>
        <taxon>Pseudomonadati</taxon>
        <taxon>Pseudomonadota</taxon>
        <taxon>Alphaproteobacteria</taxon>
        <taxon>Kordiimonadales</taxon>
        <taxon>Kordiimonadaceae</taxon>
        <taxon>Kordiimonas</taxon>
    </lineage>
</organism>
<dbReference type="PROSITE" id="PS00683">
    <property type="entry name" value="RHODANESE_2"/>
    <property type="match status" value="1"/>
</dbReference>
<keyword evidence="2" id="KW-0677">Repeat</keyword>
<dbReference type="SUPFAM" id="SSF52821">
    <property type="entry name" value="Rhodanese/Cell cycle control phosphatase"/>
    <property type="match status" value="2"/>
</dbReference>
<feature type="region of interest" description="Disordered" evidence="4">
    <location>
        <begin position="173"/>
        <end position="192"/>
    </location>
</feature>
<evidence type="ECO:0000313" key="6">
    <source>
        <dbReference type="EMBL" id="GHF25634.1"/>
    </source>
</evidence>
<dbReference type="SMART" id="SM00450">
    <property type="entry name" value="RHOD"/>
    <property type="match status" value="2"/>
</dbReference>
<dbReference type="AlphaFoldDB" id="A0A919E8X0"/>
<keyword evidence="7" id="KW-1185">Reference proteome</keyword>
<evidence type="ECO:0000256" key="3">
    <source>
        <dbReference type="RuleBase" id="RU000507"/>
    </source>
</evidence>
<feature type="domain" description="Rhodanese" evidence="5">
    <location>
        <begin position="160"/>
        <end position="274"/>
    </location>
</feature>
<reference evidence="6" key="2">
    <citation type="submission" date="2020-09" db="EMBL/GenBank/DDBJ databases">
        <authorList>
            <person name="Sun Q."/>
            <person name="Kim S."/>
        </authorList>
    </citation>
    <scope>NUCLEOTIDE SEQUENCE</scope>
    <source>
        <strain evidence="6">KCTC 42590</strain>
    </source>
</reference>
<protein>
    <recommendedName>
        <fullName evidence="3">Sulfurtransferase</fullName>
    </recommendedName>
</protein>
<dbReference type="PANTHER" id="PTHR11364">
    <property type="entry name" value="THIOSULFATE SULFERTANSFERASE"/>
    <property type="match status" value="1"/>
</dbReference>
<evidence type="ECO:0000256" key="2">
    <source>
        <dbReference type="ARBA" id="ARBA00022737"/>
    </source>
</evidence>
<name>A0A919E8X0_9PROT</name>
<dbReference type="RefSeq" id="WP_229819319.1">
    <property type="nucleotide sequence ID" value="NZ_BNCI01000002.1"/>
</dbReference>
<dbReference type="PANTHER" id="PTHR11364:SF27">
    <property type="entry name" value="SULFURTRANSFERASE"/>
    <property type="match status" value="1"/>
</dbReference>
<dbReference type="CDD" id="cd01449">
    <property type="entry name" value="TST_Repeat_2"/>
    <property type="match status" value="1"/>
</dbReference>
<dbReference type="Gene3D" id="3.40.250.10">
    <property type="entry name" value="Rhodanese-like domain"/>
    <property type="match status" value="2"/>
</dbReference>
<evidence type="ECO:0000313" key="7">
    <source>
        <dbReference type="Proteomes" id="UP000630923"/>
    </source>
</evidence>
<dbReference type="FunFam" id="3.40.250.10:FF:000001">
    <property type="entry name" value="Sulfurtransferase"/>
    <property type="match status" value="1"/>
</dbReference>
<evidence type="ECO:0000256" key="1">
    <source>
        <dbReference type="ARBA" id="ARBA00022679"/>
    </source>
</evidence>
<dbReference type="InterPro" id="IPR036873">
    <property type="entry name" value="Rhodanese-like_dom_sf"/>
</dbReference>
<dbReference type="EMBL" id="BNCI01000002">
    <property type="protein sequence ID" value="GHF25634.1"/>
    <property type="molecule type" value="Genomic_DNA"/>
</dbReference>
<gene>
    <name evidence="6" type="primary">sseA</name>
    <name evidence="6" type="ORF">GCM10017044_20560</name>
</gene>
<comment type="caution">
    <text evidence="6">The sequence shown here is derived from an EMBL/GenBank/DDBJ whole genome shotgun (WGS) entry which is preliminary data.</text>
</comment>
<dbReference type="PROSITE" id="PS50206">
    <property type="entry name" value="RHODANESE_3"/>
    <property type="match status" value="2"/>
</dbReference>
<dbReference type="Proteomes" id="UP000630923">
    <property type="component" value="Unassembled WGS sequence"/>
</dbReference>
<dbReference type="GO" id="GO:0004792">
    <property type="term" value="F:thiosulfate-cyanide sulfurtransferase activity"/>
    <property type="evidence" value="ECO:0007669"/>
    <property type="project" value="InterPro"/>
</dbReference>
<evidence type="ECO:0000259" key="5">
    <source>
        <dbReference type="PROSITE" id="PS50206"/>
    </source>
</evidence>
<dbReference type="CDD" id="cd01448">
    <property type="entry name" value="TST_Repeat_1"/>
    <property type="match status" value="1"/>
</dbReference>
<dbReference type="InterPro" id="IPR001307">
    <property type="entry name" value="Thiosulphate_STrfase_CS"/>
</dbReference>
<accession>A0A919E8X0</accession>